<dbReference type="InterPro" id="IPR000415">
    <property type="entry name" value="Nitroreductase-like"/>
</dbReference>
<protein>
    <submittedName>
        <fullName evidence="1">SagB/ThcOx family dehydrogenase</fullName>
    </submittedName>
</protein>
<sequence>MSNAADTVLNYHQRTKHQLNAYAKGPESLDWDDQPNPFRRFKGCETLTLPPPGAELDCLFADLDRPEQIAPQPLTLTNLGLLLELSFGLSAWKQFGPDRWALRCNPSSGNLHPTEAYLVCTDAELLRPGVYHYVSHDHHLERRAAFDGADGEPAVYIGLSSVHWREAWKYGERAFRYCQHDIGHALAALSYAAACLGWSIELLGEAGDNDIARWLGLDRREDFVDHEHEAADLFCRLHTDGANHAGLNAEGLAQHYASATWFGQAERLSGRHFYRWPIIDEVAAAALKPATQAERRQWPVLNLPAPSQNLAASRLIRQRRSAQHFNGKADPMAMADFQRILLALLPNAKPPFTAWNWPPQIHLLLFVHRVDGLEPGLYFLPRDGRDIMVFKQAFSKDFVWQAIEGPFEFYRLVAGNVRQAAKTLSCHQPIASDSAFSLGMLARFAGNIEAEAWRYRRLFWESGLLGQILYLEAEAAGIRGTGIGCFFDDAVHGVLGLRDNDWQSLYHFTLGTPLDDGRLQTQPAYAHLRE</sequence>
<evidence type="ECO:0000313" key="1">
    <source>
        <dbReference type="EMBL" id="MCQ8105362.1"/>
    </source>
</evidence>
<name>A0ABT1TJW2_9GAMM</name>
<gene>
    <name evidence="1" type="ORF">NP590_14700</name>
</gene>
<dbReference type="PANTHER" id="PTHR42741">
    <property type="entry name" value="NITROREDUCTASE FAMILY PROTEIN"/>
    <property type="match status" value="1"/>
</dbReference>
<reference evidence="1 2" key="1">
    <citation type="submission" date="2022-07" db="EMBL/GenBank/DDBJ databases">
        <title>Methylomonas rivi sp. nov., Methylomonas rosea sp. nov., Methylomonas aureus sp. nov. and Methylomonas subterranea sp. nov., four novel methanotrophs isolated from a freshwater creek and the deep terrestrial subsurface.</title>
        <authorList>
            <person name="Abin C."/>
            <person name="Sankaranarayanan K."/>
            <person name="Garner C."/>
            <person name="Sindelar R."/>
            <person name="Kotary K."/>
            <person name="Garner R."/>
            <person name="Barclay S."/>
            <person name="Lawson P."/>
            <person name="Krumholz L."/>
        </authorList>
    </citation>
    <scope>NUCLEOTIDE SEQUENCE [LARGE SCALE GENOMIC DNA]</scope>
    <source>
        <strain evidence="1 2">SURF-2</strain>
    </source>
</reference>
<evidence type="ECO:0000313" key="2">
    <source>
        <dbReference type="Proteomes" id="UP001524499"/>
    </source>
</evidence>
<keyword evidence="2" id="KW-1185">Reference proteome</keyword>
<comment type="caution">
    <text evidence="1">The sequence shown here is derived from an EMBL/GenBank/DDBJ whole genome shotgun (WGS) entry which is preliminary data.</text>
</comment>
<dbReference type="Proteomes" id="UP001524499">
    <property type="component" value="Unassembled WGS sequence"/>
</dbReference>
<accession>A0ABT1TJW2</accession>
<dbReference type="CDD" id="cd02142">
    <property type="entry name" value="McbC_SagB-like_oxidoreductase"/>
    <property type="match status" value="2"/>
</dbReference>
<dbReference type="EMBL" id="JANIBJ010000028">
    <property type="protein sequence ID" value="MCQ8105362.1"/>
    <property type="molecule type" value="Genomic_DNA"/>
</dbReference>
<proteinExistence type="predicted"/>
<organism evidence="1 2">
    <name type="scientific">Methylomonas subterranea</name>
    <dbReference type="NCBI Taxonomy" id="2952225"/>
    <lineage>
        <taxon>Bacteria</taxon>
        <taxon>Pseudomonadati</taxon>
        <taxon>Pseudomonadota</taxon>
        <taxon>Gammaproteobacteria</taxon>
        <taxon>Methylococcales</taxon>
        <taxon>Methylococcaceae</taxon>
        <taxon>Methylomonas</taxon>
    </lineage>
</organism>
<dbReference type="PANTHER" id="PTHR42741:SF3">
    <property type="entry name" value="NITROREDUCTASE FAMILY PROTEIN"/>
    <property type="match status" value="1"/>
</dbReference>
<dbReference type="Gene3D" id="3.40.109.10">
    <property type="entry name" value="NADH Oxidase"/>
    <property type="match status" value="2"/>
</dbReference>
<dbReference type="SUPFAM" id="SSF55469">
    <property type="entry name" value="FMN-dependent nitroreductase-like"/>
    <property type="match status" value="2"/>
</dbReference>
<dbReference type="RefSeq" id="WP_256603308.1">
    <property type="nucleotide sequence ID" value="NZ_JANIBJ010000028.1"/>
</dbReference>